<evidence type="ECO:0000313" key="2">
    <source>
        <dbReference type="Proteomes" id="UP000236291"/>
    </source>
</evidence>
<proteinExistence type="predicted"/>
<sequence length="46" mass="4932">VARYKSVVQVVGIDPNPQMEKYARSSAASAGLPLSNFEFIHAVVIA</sequence>
<keyword evidence="1" id="KW-0808">Transferase</keyword>
<dbReference type="SUPFAM" id="SSF53335">
    <property type="entry name" value="S-adenosyl-L-methionine-dependent methyltransferases"/>
    <property type="match status" value="1"/>
</dbReference>
<comment type="caution">
    <text evidence="1">The sequence shown here is derived from an EMBL/GenBank/DDBJ whole genome shotgun (WGS) entry which is preliminary data.</text>
</comment>
<evidence type="ECO:0000313" key="1">
    <source>
        <dbReference type="EMBL" id="PNX85931.1"/>
    </source>
</evidence>
<accession>A0A2K3M559</accession>
<keyword evidence="1" id="KW-0489">Methyltransferase</keyword>
<gene>
    <name evidence="1" type="ORF">L195_g042005</name>
</gene>
<organism evidence="1 2">
    <name type="scientific">Trifolium pratense</name>
    <name type="common">Red clover</name>
    <dbReference type="NCBI Taxonomy" id="57577"/>
    <lineage>
        <taxon>Eukaryota</taxon>
        <taxon>Viridiplantae</taxon>
        <taxon>Streptophyta</taxon>
        <taxon>Embryophyta</taxon>
        <taxon>Tracheophyta</taxon>
        <taxon>Spermatophyta</taxon>
        <taxon>Magnoliopsida</taxon>
        <taxon>eudicotyledons</taxon>
        <taxon>Gunneridae</taxon>
        <taxon>Pentapetalae</taxon>
        <taxon>rosids</taxon>
        <taxon>fabids</taxon>
        <taxon>Fabales</taxon>
        <taxon>Fabaceae</taxon>
        <taxon>Papilionoideae</taxon>
        <taxon>50 kb inversion clade</taxon>
        <taxon>NPAAA clade</taxon>
        <taxon>Hologalegina</taxon>
        <taxon>IRL clade</taxon>
        <taxon>Trifolieae</taxon>
        <taxon>Trifolium</taxon>
    </lineage>
</organism>
<dbReference type="InterPro" id="IPR029063">
    <property type="entry name" value="SAM-dependent_MTases_sf"/>
</dbReference>
<name>A0A2K3M559_TRIPR</name>
<feature type="non-terminal residue" evidence="1">
    <location>
        <position position="1"/>
    </location>
</feature>
<dbReference type="AlphaFoldDB" id="A0A2K3M559"/>
<reference evidence="1 2" key="2">
    <citation type="journal article" date="2017" name="Front. Plant Sci.">
        <title>Gene Classification and Mining of Molecular Markers Useful in Red Clover (Trifolium pratense) Breeding.</title>
        <authorList>
            <person name="Istvanek J."/>
            <person name="Dluhosova J."/>
            <person name="Dluhos P."/>
            <person name="Patkova L."/>
            <person name="Nedelnik J."/>
            <person name="Repkova J."/>
        </authorList>
    </citation>
    <scope>NUCLEOTIDE SEQUENCE [LARGE SCALE GENOMIC DNA]</scope>
    <source>
        <strain evidence="2">cv. Tatra</strain>
        <tissue evidence="1">Young leaves</tissue>
    </source>
</reference>
<dbReference type="EMBL" id="ASHM01049925">
    <property type="protein sequence ID" value="PNX85931.1"/>
    <property type="molecule type" value="Genomic_DNA"/>
</dbReference>
<dbReference type="Proteomes" id="UP000236291">
    <property type="component" value="Unassembled WGS sequence"/>
</dbReference>
<dbReference type="GO" id="GO:0008168">
    <property type="term" value="F:methyltransferase activity"/>
    <property type="evidence" value="ECO:0007669"/>
    <property type="project" value="UniProtKB-KW"/>
</dbReference>
<protein>
    <submittedName>
        <fullName evidence="1">Methyltransferase-like protein 7a-like</fullName>
    </submittedName>
</protein>
<dbReference type="GO" id="GO:0032259">
    <property type="term" value="P:methylation"/>
    <property type="evidence" value="ECO:0007669"/>
    <property type="project" value="UniProtKB-KW"/>
</dbReference>
<reference evidence="1 2" key="1">
    <citation type="journal article" date="2014" name="Am. J. Bot.">
        <title>Genome assembly and annotation for red clover (Trifolium pratense; Fabaceae).</title>
        <authorList>
            <person name="Istvanek J."/>
            <person name="Jaros M."/>
            <person name="Krenek A."/>
            <person name="Repkova J."/>
        </authorList>
    </citation>
    <scope>NUCLEOTIDE SEQUENCE [LARGE SCALE GENOMIC DNA]</scope>
    <source>
        <strain evidence="2">cv. Tatra</strain>
        <tissue evidence="1">Young leaves</tissue>
    </source>
</reference>